<dbReference type="AlphaFoldDB" id="A0A2B4SUJ8"/>
<evidence type="ECO:0000313" key="2">
    <source>
        <dbReference type="EMBL" id="PFX32075.1"/>
    </source>
</evidence>
<reference evidence="3" key="1">
    <citation type="journal article" date="2017" name="bioRxiv">
        <title>Comparative analysis of the genomes of Stylophora pistillata and Acropora digitifera provides evidence for extensive differences between species of corals.</title>
        <authorList>
            <person name="Voolstra C.R."/>
            <person name="Li Y."/>
            <person name="Liew Y.J."/>
            <person name="Baumgarten S."/>
            <person name="Zoccola D."/>
            <person name="Flot J.-F."/>
            <person name="Tambutte S."/>
            <person name="Allemand D."/>
            <person name="Aranda M."/>
        </authorList>
    </citation>
    <scope>NUCLEOTIDE SEQUENCE [LARGE SCALE GENOMIC DNA]</scope>
</reference>
<keyword evidence="1" id="KW-0472">Membrane</keyword>
<proteinExistence type="predicted"/>
<feature type="transmembrane region" description="Helical" evidence="1">
    <location>
        <begin position="158"/>
        <end position="176"/>
    </location>
</feature>
<dbReference type="Proteomes" id="UP000225706">
    <property type="component" value="Unassembled WGS sequence"/>
</dbReference>
<keyword evidence="3" id="KW-1185">Reference proteome</keyword>
<feature type="transmembrane region" description="Helical" evidence="1">
    <location>
        <begin position="128"/>
        <end position="146"/>
    </location>
</feature>
<comment type="caution">
    <text evidence="2">The sequence shown here is derived from an EMBL/GenBank/DDBJ whole genome shotgun (WGS) entry which is preliminary data.</text>
</comment>
<feature type="transmembrane region" description="Helical" evidence="1">
    <location>
        <begin position="94"/>
        <end position="112"/>
    </location>
</feature>
<dbReference type="PANTHER" id="PTHR38640:SF1">
    <property type="entry name" value="GEO09659P1"/>
    <property type="match status" value="1"/>
</dbReference>
<sequence length="200" mass="22447">MFTNSLLFAAWDVYLSVFYGRLNEQTNVSLLLQQRLNSSSRAFKMAASVSVRDAKKALVKYLPYGGLAGYSILSLHSMKVYAEQIIIGKNTRSVVFHGALTLSGIGIATYLYNRPVFDVMDSPRSKRLFWSIYGTWMFNFGSLMLWAICKEICPDYKVIRAIMALASSAGLVYVGVDYLREVDRLRVGIIAERVDGAIEL</sequence>
<gene>
    <name evidence="2" type="ORF">AWC38_SpisGene3089</name>
</gene>
<dbReference type="EMBL" id="LSMT01000027">
    <property type="protein sequence ID" value="PFX32075.1"/>
    <property type="molecule type" value="Genomic_DNA"/>
</dbReference>
<protein>
    <submittedName>
        <fullName evidence="2">Uncharacterized protein</fullName>
    </submittedName>
</protein>
<keyword evidence="1" id="KW-1133">Transmembrane helix</keyword>
<accession>A0A2B4SUJ8</accession>
<dbReference type="PANTHER" id="PTHR38640">
    <property type="entry name" value="GEO09659P1"/>
    <property type="match status" value="1"/>
</dbReference>
<evidence type="ECO:0000313" key="3">
    <source>
        <dbReference type="Proteomes" id="UP000225706"/>
    </source>
</evidence>
<keyword evidence="1" id="KW-0812">Transmembrane</keyword>
<dbReference type="OrthoDB" id="5915502at2759"/>
<organism evidence="2 3">
    <name type="scientific">Stylophora pistillata</name>
    <name type="common">Smooth cauliflower coral</name>
    <dbReference type="NCBI Taxonomy" id="50429"/>
    <lineage>
        <taxon>Eukaryota</taxon>
        <taxon>Metazoa</taxon>
        <taxon>Cnidaria</taxon>
        <taxon>Anthozoa</taxon>
        <taxon>Hexacorallia</taxon>
        <taxon>Scleractinia</taxon>
        <taxon>Astrocoeniina</taxon>
        <taxon>Pocilloporidae</taxon>
        <taxon>Stylophora</taxon>
    </lineage>
</organism>
<evidence type="ECO:0000256" key="1">
    <source>
        <dbReference type="SAM" id="Phobius"/>
    </source>
</evidence>
<name>A0A2B4SUJ8_STYPI</name>